<comment type="subunit">
    <text evidence="3">Homodimer.</text>
</comment>
<evidence type="ECO:0000259" key="7">
    <source>
        <dbReference type="Pfam" id="PF00155"/>
    </source>
</evidence>
<dbReference type="InterPro" id="IPR004839">
    <property type="entry name" value="Aminotransferase_I/II_large"/>
</dbReference>
<dbReference type="STRING" id="526226.Gbro_4078"/>
<dbReference type="Pfam" id="PF00155">
    <property type="entry name" value="Aminotran_1_2"/>
    <property type="match status" value="1"/>
</dbReference>
<dbReference type="HOGENOM" id="CLU_017584_0_6_11"/>
<keyword evidence="5" id="KW-0808">Transferase</keyword>
<dbReference type="Gene3D" id="3.90.1150.10">
    <property type="entry name" value="Aspartate Aminotransferase, domain 1"/>
    <property type="match status" value="1"/>
</dbReference>
<evidence type="ECO:0000256" key="5">
    <source>
        <dbReference type="ARBA" id="ARBA00022679"/>
    </source>
</evidence>
<evidence type="ECO:0000256" key="4">
    <source>
        <dbReference type="ARBA" id="ARBA00022576"/>
    </source>
</evidence>
<name>D0L4L9_GORB4</name>
<keyword evidence="9" id="KW-1185">Reference proteome</keyword>
<evidence type="ECO:0000313" key="9">
    <source>
        <dbReference type="Proteomes" id="UP000001219"/>
    </source>
</evidence>
<dbReference type="GO" id="GO:0030170">
    <property type="term" value="F:pyridoxal phosphate binding"/>
    <property type="evidence" value="ECO:0007669"/>
    <property type="project" value="InterPro"/>
</dbReference>
<reference evidence="8 9" key="2">
    <citation type="journal article" date="2010" name="Stand. Genomic Sci.">
        <title>Complete genome sequence of Gordonia bronchialis type strain (3410).</title>
        <authorList>
            <person name="Ivanova N."/>
            <person name="Sikorski J."/>
            <person name="Jando M."/>
            <person name="Lapidus A."/>
            <person name="Nolan M."/>
            <person name="Lucas S."/>
            <person name="Del Rio T.G."/>
            <person name="Tice H."/>
            <person name="Copeland A."/>
            <person name="Cheng J.F."/>
            <person name="Chen F."/>
            <person name="Bruce D."/>
            <person name="Goodwin L."/>
            <person name="Pitluck S."/>
            <person name="Mavromatis K."/>
            <person name="Ovchinnikova G."/>
            <person name="Pati A."/>
            <person name="Chen A."/>
            <person name="Palaniappan K."/>
            <person name="Land M."/>
            <person name="Hauser L."/>
            <person name="Chang Y.J."/>
            <person name="Jeffries C.D."/>
            <person name="Chain P."/>
            <person name="Saunders E."/>
            <person name="Han C."/>
            <person name="Detter J.C."/>
            <person name="Brettin T."/>
            <person name="Rohde M."/>
            <person name="Goker M."/>
            <person name="Bristow J."/>
            <person name="Eisen J.A."/>
            <person name="Markowitz V."/>
            <person name="Hugenholtz P."/>
            <person name="Klenk H.P."/>
            <person name="Kyrpides N.C."/>
        </authorList>
    </citation>
    <scope>NUCLEOTIDE SEQUENCE [LARGE SCALE GENOMIC DNA]</scope>
    <source>
        <strain evidence="9">ATCC 25592 / DSM 43247 / BCRC 13721 / JCM 3198 / KCTC 3076 / NBRC 16047 / NCTC 10667</strain>
    </source>
</reference>
<dbReference type="GO" id="GO:0008483">
    <property type="term" value="F:transaminase activity"/>
    <property type="evidence" value="ECO:0007669"/>
    <property type="project" value="UniProtKB-KW"/>
</dbReference>
<evidence type="ECO:0000256" key="3">
    <source>
        <dbReference type="ARBA" id="ARBA00011738"/>
    </source>
</evidence>
<gene>
    <name evidence="8" type="ordered locus">Gbro_4078</name>
</gene>
<proteinExistence type="inferred from homology"/>
<reference evidence="9" key="1">
    <citation type="submission" date="2009-10" db="EMBL/GenBank/DDBJ databases">
        <title>The complete chromosome of Gordonia bronchialis DSM 43247.</title>
        <authorList>
            <consortium name="US DOE Joint Genome Institute (JGI-PGF)"/>
            <person name="Lucas S."/>
            <person name="Copeland A."/>
            <person name="Lapidus A."/>
            <person name="Glavina del Rio T."/>
            <person name="Dalin E."/>
            <person name="Tice H."/>
            <person name="Bruce D."/>
            <person name="Goodwin L."/>
            <person name="Pitluck S."/>
            <person name="Kyrpides N."/>
            <person name="Mavromatis K."/>
            <person name="Ivanova N."/>
            <person name="Ovchinnikova G."/>
            <person name="Saunders E."/>
            <person name="Brettin T."/>
            <person name="Detter J.C."/>
            <person name="Han C."/>
            <person name="Larimer F."/>
            <person name="Land M."/>
            <person name="Hauser L."/>
            <person name="Markowitz V."/>
            <person name="Cheng J.-F."/>
            <person name="Hugenholtz P."/>
            <person name="Woyke T."/>
            <person name="Wu D."/>
            <person name="Jando M."/>
            <person name="Schneider S."/>
            <person name="Goeker M."/>
            <person name="Klenk H.-P."/>
            <person name="Eisen J.A."/>
        </authorList>
    </citation>
    <scope>NUCLEOTIDE SEQUENCE [LARGE SCALE GENOMIC DNA]</scope>
    <source>
        <strain evidence="9">ATCC 25592 / DSM 43247 / BCRC 13721 / JCM 3198 / KCTC 3076 / NBRC 16047 / NCTC 10667</strain>
    </source>
</reference>
<dbReference type="GO" id="GO:1901605">
    <property type="term" value="P:alpha-amino acid metabolic process"/>
    <property type="evidence" value="ECO:0007669"/>
    <property type="project" value="TreeGrafter"/>
</dbReference>
<dbReference type="AlphaFoldDB" id="D0L4L9"/>
<dbReference type="Proteomes" id="UP000001219">
    <property type="component" value="Chromosome"/>
</dbReference>
<evidence type="ECO:0000256" key="6">
    <source>
        <dbReference type="ARBA" id="ARBA00022898"/>
    </source>
</evidence>
<comment type="cofactor">
    <cofactor evidence="1">
        <name>pyridoxal 5'-phosphate</name>
        <dbReference type="ChEBI" id="CHEBI:597326"/>
    </cofactor>
</comment>
<dbReference type="CDD" id="cd00609">
    <property type="entry name" value="AAT_like"/>
    <property type="match status" value="1"/>
</dbReference>
<keyword evidence="6" id="KW-0663">Pyridoxal phosphate</keyword>
<feature type="domain" description="Aminotransferase class I/classII large" evidence="7">
    <location>
        <begin position="71"/>
        <end position="403"/>
    </location>
</feature>
<dbReference type="InterPro" id="IPR050859">
    <property type="entry name" value="Class-I_PLP-dep_aminotransf"/>
</dbReference>
<dbReference type="eggNOG" id="COG1167">
    <property type="taxonomic scope" value="Bacteria"/>
</dbReference>
<dbReference type="PANTHER" id="PTHR42790">
    <property type="entry name" value="AMINOTRANSFERASE"/>
    <property type="match status" value="1"/>
</dbReference>
<keyword evidence="4 8" id="KW-0032">Aminotransferase</keyword>
<evidence type="ECO:0000256" key="1">
    <source>
        <dbReference type="ARBA" id="ARBA00001933"/>
    </source>
</evidence>
<evidence type="ECO:0000256" key="2">
    <source>
        <dbReference type="ARBA" id="ARBA00007441"/>
    </source>
</evidence>
<protein>
    <submittedName>
        <fullName evidence="8">Aminotransferase class I and II</fullName>
    </submittedName>
</protein>
<dbReference type="KEGG" id="gbr:Gbro_4078"/>
<sequence>MTTTESIHQARNTAPTIPLAGRAKDLVGSMIDSSTSLLASQSHDIVRFAMGSPADEAVPADEFRAIAGEILDNSSFTYGATEGEPRLLQLLVDYLATTPDPSSHERLVITTGGMQGLDLACKLFVDPGDLVVVESPTYTNGSATALSYGAQLLEVPVDDDGMQVDRLEELVAHTHQTPKAIYTIPTFQNPSGVTLSEERRRELLRLAHIWGSVIIDDDPYGLLRFAGTDLPTFQTLSPADPLVFSVRTFSKILAPGWRVGWVDADPSLRQLLINGKQAMDTCTNVPNQHIVAEYIARGGLEDHLTGIRALYRERKDAMLDSIARHLGDRVVTTNPEGGFFLWVTLRAEFAEIDTRELFEVALADGVAFIPGPALSPGGRFRNSMRLCFASSTPERIDEGIRRLTASLEKMAG</sequence>
<accession>D0L4L9</accession>
<dbReference type="SUPFAM" id="SSF53383">
    <property type="entry name" value="PLP-dependent transferases"/>
    <property type="match status" value="1"/>
</dbReference>
<dbReference type="RefSeq" id="WP_012835747.1">
    <property type="nucleotide sequence ID" value="NC_013441.1"/>
</dbReference>
<dbReference type="InterPro" id="IPR015421">
    <property type="entry name" value="PyrdxlP-dep_Trfase_major"/>
</dbReference>
<dbReference type="EMBL" id="CP001802">
    <property type="protein sequence ID" value="ACY23244.1"/>
    <property type="molecule type" value="Genomic_DNA"/>
</dbReference>
<dbReference type="Gene3D" id="3.40.640.10">
    <property type="entry name" value="Type I PLP-dependent aspartate aminotransferase-like (Major domain)"/>
    <property type="match status" value="1"/>
</dbReference>
<dbReference type="OrthoDB" id="199743at2"/>
<comment type="similarity">
    <text evidence="2">Belongs to the class-I pyridoxal-phosphate-dependent aminotransferase family.</text>
</comment>
<evidence type="ECO:0000313" key="8">
    <source>
        <dbReference type="EMBL" id="ACY23244.1"/>
    </source>
</evidence>
<dbReference type="InterPro" id="IPR015424">
    <property type="entry name" value="PyrdxlP-dep_Trfase"/>
</dbReference>
<dbReference type="FunFam" id="3.40.640.10:FF:000053">
    <property type="entry name" value="Aminotransferase, class I"/>
    <property type="match status" value="1"/>
</dbReference>
<dbReference type="InterPro" id="IPR015422">
    <property type="entry name" value="PyrdxlP-dep_Trfase_small"/>
</dbReference>
<organism evidence="8 9">
    <name type="scientific">Gordonia bronchialis (strain ATCC 25592 / DSM 43247 / BCRC 13721 / JCM 3198 / KCTC 3076 / NBRC 16047 / NCTC 10667)</name>
    <name type="common">Rhodococcus bronchialis</name>
    <dbReference type="NCBI Taxonomy" id="526226"/>
    <lineage>
        <taxon>Bacteria</taxon>
        <taxon>Bacillati</taxon>
        <taxon>Actinomycetota</taxon>
        <taxon>Actinomycetes</taxon>
        <taxon>Mycobacteriales</taxon>
        <taxon>Gordoniaceae</taxon>
        <taxon>Gordonia</taxon>
    </lineage>
</organism>
<dbReference type="PANTHER" id="PTHR42790:SF19">
    <property type="entry name" value="KYNURENINE_ALPHA-AMINOADIPATE AMINOTRANSFERASE, MITOCHONDRIAL"/>
    <property type="match status" value="1"/>
</dbReference>